<dbReference type="PANTHER" id="PTHR24422:SF10">
    <property type="entry name" value="CHEMOTAXIS PROTEIN METHYLTRANSFERASE 2"/>
    <property type="match status" value="1"/>
</dbReference>
<evidence type="ECO:0000259" key="6">
    <source>
        <dbReference type="PROSITE" id="PS50192"/>
    </source>
</evidence>
<proteinExistence type="inferred from homology"/>
<dbReference type="SMART" id="SM00091">
    <property type="entry name" value="PAS"/>
    <property type="match status" value="3"/>
</dbReference>
<protein>
    <submittedName>
        <fullName evidence="7">PAS domain S-box protein</fullName>
    </submittedName>
</protein>
<gene>
    <name evidence="7" type="ORF">GWI72_11605</name>
</gene>
<organism evidence="7 8">
    <name type="scientific">Pannonibacter tanglangensis</name>
    <dbReference type="NCBI Taxonomy" id="2750084"/>
    <lineage>
        <taxon>Bacteria</taxon>
        <taxon>Pseudomonadati</taxon>
        <taxon>Pseudomonadota</taxon>
        <taxon>Alphaproteobacteria</taxon>
        <taxon>Hyphomicrobiales</taxon>
        <taxon>Stappiaceae</taxon>
        <taxon>Pannonibacter</taxon>
    </lineage>
</organism>
<evidence type="ECO:0000313" key="7">
    <source>
        <dbReference type="EMBL" id="NBN78912.1"/>
    </source>
</evidence>
<comment type="caution">
    <text evidence="7">The sequence shown here is derived from an EMBL/GenBank/DDBJ whole genome shotgun (WGS) entry which is preliminary data.</text>
</comment>
<dbReference type="GO" id="GO:0016020">
    <property type="term" value="C:membrane"/>
    <property type="evidence" value="ECO:0007669"/>
    <property type="project" value="InterPro"/>
</dbReference>
<dbReference type="Gene3D" id="1.10.287.950">
    <property type="entry name" value="Methyl-accepting chemotaxis protein"/>
    <property type="match status" value="1"/>
</dbReference>
<dbReference type="PROSITE" id="PS50192">
    <property type="entry name" value="T_SNARE"/>
    <property type="match status" value="1"/>
</dbReference>
<keyword evidence="2" id="KW-0807">Transducer</keyword>
<sequence>MIFNAKNRAQQAELEALYRSQAVIHFEPDGTILYANENFLAAMGYTLAEIKGRHHRMFCTKEHAESEAYREFWRQLAAGTFRSAQFMRVKKSGEEVWIEASYNPIFDASGKVVKIVKYATDITQQKRDAIDAACQLEAIHRSQAVIQFNMDGTIITANKNFLDVVGYRLEEIQGKHHRMFAEPAYGNSEEYREFWRRLNAGEHFVAEYKRIAKGGREFWIQASYNPILGINGRPVKVVKYASDITQQKILAADAKGQIEAIDKSQAVIEYTLDGTITTANRNFLSTFGYSLADLKGQHHRMLVRSDEAGGRDYADFWQKLARGQFEARVYRRIAKGGREIWVQGSYNPVLDASGKPFKIVCYATDITKLIQTGQIAEAVVSDTQGIASAVEELTVSIGAISKNMQLSKEAALGILNDSNKSSAAAERLGSSMKLMENVVQLINNIAGQVNLLALNATIEAARAGAAGKGFAVVAAEVKNLANQTTSATEDIAKQIQHVQDVSLTVLEGIQTIERSANSVNTYITDVANSIEEQNLVTREISVNTQKMSASVEDISRRINQISAA</sequence>
<dbReference type="PROSITE" id="PS50112">
    <property type="entry name" value="PAS"/>
    <property type="match status" value="2"/>
</dbReference>
<dbReference type="InterPro" id="IPR000014">
    <property type="entry name" value="PAS"/>
</dbReference>
<evidence type="ECO:0000256" key="1">
    <source>
        <dbReference type="ARBA" id="ARBA00029447"/>
    </source>
</evidence>
<dbReference type="Pfam" id="PF08447">
    <property type="entry name" value="PAS_3"/>
    <property type="match status" value="2"/>
</dbReference>
<dbReference type="CDD" id="cd00130">
    <property type="entry name" value="PAS"/>
    <property type="match status" value="3"/>
</dbReference>
<dbReference type="PROSITE" id="PS50113">
    <property type="entry name" value="PAC"/>
    <property type="match status" value="3"/>
</dbReference>
<comment type="similarity">
    <text evidence="1">Belongs to the methyl-accepting chemotaxis (MCP) protein family.</text>
</comment>
<dbReference type="SUPFAM" id="SSF55785">
    <property type="entry name" value="PYP-like sensor domain (PAS domain)"/>
    <property type="match status" value="3"/>
</dbReference>
<feature type="domain" description="PAC" evidence="5">
    <location>
        <begin position="82"/>
        <end position="134"/>
    </location>
</feature>
<dbReference type="NCBIfam" id="TIGR00229">
    <property type="entry name" value="sensory_box"/>
    <property type="match status" value="3"/>
</dbReference>
<feature type="domain" description="PAC" evidence="5">
    <location>
        <begin position="323"/>
        <end position="378"/>
    </location>
</feature>
<dbReference type="InterPro" id="IPR013656">
    <property type="entry name" value="PAS_4"/>
</dbReference>
<dbReference type="Pfam" id="PF08448">
    <property type="entry name" value="PAS_4"/>
    <property type="match status" value="1"/>
</dbReference>
<dbReference type="EMBL" id="JAABLQ010000001">
    <property type="protein sequence ID" value="NBN78912.1"/>
    <property type="molecule type" value="Genomic_DNA"/>
</dbReference>
<name>A0A7X5J9G6_9HYPH</name>
<keyword evidence="8" id="KW-1185">Reference proteome</keyword>
<evidence type="ECO:0000259" key="3">
    <source>
        <dbReference type="PROSITE" id="PS50111"/>
    </source>
</evidence>
<reference evidence="8" key="1">
    <citation type="submission" date="2020-01" db="EMBL/GenBank/DDBJ databases">
        <authorList>
            <person name="Fang Y."/>
            <person name="Sun R."/>
            <person name="Nie L."/>
            <person name="He J."/>
            <person name="Hao L."/>
            <person name="Wang L."/>
            <person name="Su S."/>
            <person name="Lv E."/>
            <person name="Zhang Z."/>
            <person name="Xie R."/>
            <person name="Liu H."/>
        </authorList>
    </citation>
    <scope>NUCLEOTIDE SEQUENCE [LARGE SCALE GENOMIC DNA]</scope>
    <source>
        <strain evidence="8">XCT-53</strain>
    </source>
</reference>
<dbReference type="Proteomes" id="UP000586722">
    <property type="component" value="Unassembled WGS sequence"/>
</dbReference>
<dbReference type="GO" id="GO:0007165">
    <property type="term" value="P:signal transduction"/>
    <property type="evidence" value="ECO:0007669"/>
    <property type="project" value="UniProtKB-KW"/>
</dbReference>
<dbReference type="InterPro" id="IPR001610">
    <property type="entry name" value="PAC"/>
</dbReference>
<evidence type="ECO:0000256" key="2">
    <source>
        <dbReference type="PROSITE-ProRule" id="PRU00284"/>
    </source>
</evidence>
<accession>A0A7X5J9G6</accession>
<dbReference type="InterPro" id="IPR050903">
    <property type="entry name" value="Bact_Chemotaxis_MeTrfase"/>
</dbReference>
<dbReference type="SMART" id="SM00283">
    <property type="entry name" value="MA"/>
    <property type="match status" value="1"/>
</dbReference>
<evidence type="ECO:0000259" key="5">
    <source>
        <dbReference type="PROSITE" id="PS50113"/>
    </source>
</evidence>
<dbReference type="InterPro" id="IPR000727">
    <property type="entry name" value="T_SNARE_dom"/>
</dbReference>
<dbReference type="InterPro" id="IPR004089">
    <property type="entry name" value="MCPsignal_dom"/>
</dbReference>
<dbReference type="SMART" id="SM00086">
    <property type="entry name" value="PAC"/>
    <property type="match status" value="3"/>
</dbReference>
<dbReference type="PROSITE" id="PS50111">
    <property type="entry name" value="CHEMOTAXIS_TRANSDUC_2"/>
    <property type="match status" value="1"/>
</dbReference>
<dbReference type="InterPro" id="IPR013655">
    <property type="entry name" value="PAS_fold_3"/>
</dbReference>
<dbReference type="Gene3D" id="3.30.450.20">
    <property type="entry name" value="PAS domain"/>
    <property type="match status" value="3"/>
</dbReference>
<feature type="domain" description="PAS" evidence="4">
    <location>
        <begin position="10"/>
        <end position="53"/>
    </location>
</feature>
<dbReference type="SUPFAM" id="SSF58104">
    <property type="entry name" value="Methyl-accepting chemotaxis protein (MCP) signaling domain"/>
    <property type="match status" value="1"/>
</dbReference>
<dbReference type="RefSeq" id="WP_161708728.1">
    <property type="nucleotide sequence ID" value="NZ_JAABLQ010000001.1"/>
</dbReference>
<evidence type="ECO:0000259" key="4">
    <source>
        <dbReference type="PROSITE" id="PS50112"/>
    </source>
</evidence>
<dbReference type="PANTHER" id="PTHR24422">
    <property type="entry name" value="CHEMOTAXIS PROTEIN METHYLTRANSFERASE"/>
    <property type="match status" value="1"/>
</dbReference>
<evidence type="ECO:0000313" key="8">
    <source>
        <dbReference type="Proteomes" id="UP000586722"/>
    </source>
</evidence>
<dbReference type="InterPro" id="IPR000700">
    <property type="entry name" value="PAS-assoc_C"/>
</dbReference>
<dbReference type="AlphaFoldDB" id="A0A7X5J9G6"/>
<feature type="domain" description="PAS" evidence="4">
    <location>
        <begin position="145"/>
        <end position="175"/>
    </location>
</feature>
<feature type="domain" description="PAC" evidence="5">
    <location>
        <begin position="204"/>
        <end position="256"/>
    </location>
</feature>
<dbReference type="InterPro" id="IPR035965">
    <property type="entry name" value="PAS-like_dom_sf"/>
</dbReference>
<feature type="domain" description="Methyl-accepting transducer" evidence="3">
    <location>
        <begin position="377"/>
        <end position="564"/>
    </location>
</feature>
<feature type="domain" description="T-SNARE coiled-coil homology" evidence="6">
    <location>
        <begin position="499"/>
        <end position="561"/>
    </location>
</feature>
<dbReference type="Pfam" id="PF00015">
    <property type="entry name" value="MCPsignal"/>
    <property type="match status" value="1"/>
</dbReference>